<dbReference type="AlphaFoldDB" id="A0A2U1M122"/>
<dbReference type="Gene3D" id="3.60.10.10">
    <property type="entry name" value="Endonuclease/exonuclease/phosphatase"/>
    <property type="match status" value="1"/>
</dbReference>
<reference evidence="1 2" key="1">
    <citation type="journal article" date="2018" name="Mol. Plant">
        <title>The genome of Artemisia annua provides insight into the evolution of Asteraceae family and artemisinin biosynthesis.</title>
        <authorList>
            <person name="Shen Q."/>
            <person name="Zhang L."/>
            <person name="Liao Z."/>
            <person name="Wang S."/>
            <person name="Yan T."/>
            <person name="Shi P."/>
            <person name="Liu M."/>
            <person name="Fu X."/>
            <person name="Pan Q."/>
            <person name="Wang Y."/>
            <person name="Lv Z."/>
            <person name="Lu X."/>
            <person name="Zhang F."/>
            <person name="Jiang W."/>
            <person name="Ma Y."/>
            <person name="Chen M."/>
            <person name="Hao X."/>
            <person name="Li L."/>
            <person name="Tang Y."/>
            <person name="Lv G."/>
            <person name="Zhou Y."/>
            <person name="Sun X."/>
            <person name="Brodelius P.E."/>
            <person name="Rose J.K.C."/>
            <person name="Tang K."/>
        </authorList>
    </citation>
    <scope>NUCLEOTIDE SEQUENCE [LARGE SCALE GENOMIC DNA]</scope>
    <source>
        <strain evidence="2">cv. Huhao1</strain>
        <tissue evidence="1">Leaf</tissue>
    </source>
</reference>
<dbReference type="SUPFAM" id="SSF56219">
    <property type="entry name" value="DNase I-like"/>
    <property type="match status" value="1"/>
</dbReference>
<dbReference type="InterPro" id="IPR036691">
    <property type="entry name" value="Endo/exonu/phosph_ase_sf"/>
</dbReference>
<protein>
    <recommendedName>
        <fullName evidence="3">RNA-directed DNA polymerase, eukaryota</fullName>
    </recommendedName>
</protein>
<sequence>MGDDRFIAIKGDWKGRNGDVYLACIYGPHVSRYKASLWERLSGLMNNFSGAWCISGDLNVVRRSDDRFNSQVNVREMRDFNDFINDSRLVEIPMGGRNLDAIAALKAEAARDAWSTTTNTC</sequence>
<organism evidence="1 2">
    <name type="scientific">Artemisia annua</name>
    <name type="common">Sweet wormwood</name>
    <dbReference type="NCBI Taxonomy" id="35608"/>
    <lineage>
        <taxon>Eukaryota</taxon>
        <taxon>Viridiplantae</taxon>
        <taxon>Streptophyta</taxon>
        <taxon>Embryophyta</taxon>
        <taxon>Tracheophyta</taxon>
        <taxon>Spermatophyta</taxon>
        <taxon>Magnoliopsida</taxon>
        <taxon>eudicotyledons</taxon>
        <taxon>Gunneridae</taxon>
        <taxon>Pentapetalae</taxon>
        <taxon>asterids</taxon>
        <taxon>campanulids</taxon>
        <taxon>Asterales</taxon>
        <taxon>Asteraceae</taxon>
        <taxon>Asteroideae</taxon>
        <taxon>Anthemideae</taxon>
        <taxon>Artemisiinae</taxon>
        <taxon>Artemisia</taxon>
    </lineage>
</organism>
<comment type="caution">
    <text evidence="1">The sequence shown here is derived from an EMBL/GenBank/DDBJ whole genome shotgun (WGS) entry which is preliminary data.</text>
</comment>
<evidence type="ECO:0008006" key="3">
    <source>
        <dbReference type="Google" id="ProtNLM"/>
    </source>
</evidence>
<evidence type="ECO:0000313" key="2">
    <source>
        <dbReference type="Proteomes" id="UP000245207"/>
    </source>
</evidence>
<gene>
    <name evidence="1" type="ORF">CTI12_AA431780</name>
</gene>
<dbReference type="Proteomes" id="UP000245207">
    <property type="component" value="Unassembled WGS sequence"/>
</dbReference>
<evidence type="ECO:0000313" key="1">
    <source>
        <dbReference type="EMBL" id="PWA54941.1"/>
    </source>
</evidence>
<name>A0A2U1M122_ARTAN</name>
<dbReference type="OrthoDB" id="992674at2759"/>
<keyword evidence="2" id="KW-1185">Reference proteome</keyword>
<dbReference type="EMBL" id="PKPP01006915">
    <property type="protein sequence ID" value="PWA54941.1"/>
    <property type="molecule type" value="Genomic_DNA"/>
</dbReference>
<accession>A0A2U1M122</accession>
<proteinExistence type="predicted"/>